<keyword evidence="3" id="KW-1185">Reference proteome</keyword>
<name>A0A640W6Z0_9GAMM</name>
<dbReference type="PANTHER" id="PTHR39586">
    <property type="entry name" value="CYTOPLASMIC PROTEIN-RELATED"/>
    <property type="match status" value="1"/>
</dbReference>
<reference evidence="2 3" key="1">
    <citation type="submission" date="2019-08" db="EMBL/GenBank/DDBJ databases">
        <title>Bioinformatics analysis of the strain L3 and L5.</title>
        <authorList>
            <person name="Li X."/>
        </authorList>
    </citation>
    <scope>NUCLEOTIDE SEQUENCE [LARGE SCALE GENOMIC DNA]</scope>
    <source>
        <strain evidence="2 3">L3</strain>
    </source>
</reference>
<sequence>MTSHDRLAHALRELEATLINVGLWEASRPQPSAFESQQPFCVDTMSMPQWLRYVFIARLQALVDARATLPATCAVAPAMEVWLKDEPASRRDPVVRELATVDRIVTQA</sequence>
<evidence type="ECO:0000313" key="2">
    <source>
        <dbReference type="EMBL" id="KAA0015639.1"/>
    </source>
</evidence>
<dbReference type="Pfam" id="PF04287">
    <property type="entry name" value="DUF446"/>
    <property type="match status" value="1"/>
</dbReference>
<comment type="caution">
    <text evidence="2">The sequence shown here is derived from an EMBL/GenBank/DDBJ whole genome shotgun (WGS) entry which is preliminary data.</text>
</comment>
<dbReference type="Proteomes" id="UP000466024">
    <property type="component" value="Unassembled WGS sequence"/>
</dbReference>
<feature type="domain" description="YqcC-like" evidence="1">
    <location>
        <begin position="7"/>
        <end position="103"/>
    </location>
</feature>
<evidence type="ECO:0000313" key="3">
    <source>
        <dbReference type="Proteomes" id="UP000466024"/>
    </source>
</evidence>
<dbReference type="InterPro" id="IPR023376">
    <property type="entry name" value="YqcC-like_dom"/>
</dbReference>
<organism evidence="2 3">
    <name type="scientific">Salinicola corii</name>
    <dbReference type="NCBI Taxonomy" id="2606937"/>
    <lineage>
        <taxon>Bacteria</taxon>
        <taxon>Pseudomonadati</taxon>
        <taxon>Pseudomonadota</taxon>
        <taxon>Gammaproteobacteria</taxon>
        <taxon>Oceanospirillales</taxon>
        <taxon>Halomonadaceae</taxon>
        <taxon>Salinicola</taxon>
    </lineage>
</organism>
<dbReference type="InterPro" id="IPR036814">
    <property type="entry name" value="YqcC-like_sf"/>
</dbReference>
<dbReference type="PANTHER" id="PTHR39586:SF1">
    <property type="entry name" value="CYTOPLASMIC PROTEIN"/>
    <property type="match status" value="1"/>
</dbReference>
<accession>A0A640W6Z0</accession>
<dbReference type="InterPro" id="IPR007384">
    <property type="entry name" value="UCP006257"/>
</dbReference>
<dbReference type="EMBL" id="VTPX01000019">
    <property type="protein sequence ID" value="KAA0015639.1"/>
    <property type="molecule type" value="Genomic_DNA"/>
</dbReference>
<dbReference type="AlphaFoldDB" id="A0A640W6Z0"/>
<dbReference type="SUPFAM" id="SSF158452">
    <property type="entry name" value="YqcC-like"/>
    <property type="match status" value="1"/>
</dbReference>
<gene>
    <name evidence="2" type="ORF">F0A16_20175</name>
</gene>
<dbReference type="GO" id="GO:0044010">
    <property type="term" value="P:single-species biofilm formation"/>
    <property type="evidence" value="ECO:0007669"/>
    <property type="project" value="TreeGrafter"/>
</dbReference>
<evidence type="ECO:0000259" key="1">
    <source>
        <dbReference type="Pfam" id="PF04287"/>
    </source>
</evidence>
<proteinExistence type="predicted"/>
<protein>
    <submittedName>
        <fullName evidence="2">YqcC family protein</fullName>
    </submittedName>
</protein>
<dbReference type="Gene3D" id="1.20.1440.40">
    <property type="entry name" value="YqcC-like"/>
    <property type="match status" value="1"/>
</dbReference>
<dbReference type="RefSeq" id="WP_149437635.1">
    <property type="nucleotide sequence ID" value="NZ_VTPX01000019.1"/>
</dbReference>